<organism evidence="1 2">
    <name type="scientific">Persicitalea jodogahamensis</name>
    <dbReference type="NCBI Taxonomy" id="402147"/>
    <lineage>
        <taxon>Bacteria</taxon>
        <taxon>Pseudomonadati</taxon>
        <taxon>Bacteroidota</taxon>
        <taxon>Cytophagia</taxon>
        <taxon>Cytophagales</taxon>
        <taxon>Spirosomataceae</taxon>
        <taxon>Persicitalea</taxon>
    </lineage>
</organism>
<evidence type="ECO:0008006" key="3">
    <source>
        <dbReference type="Google" id="ProtNLM"/>
    </source>
</evidence>
<proteinExistence type="predicted"/>
<accession>A0A8J3G7I2</accession>
<reference evidence="1 2" key="1">
    <citation type="journal article" date="2014" name="Int. J. Syst. Evol. Microbiol.">
        <title>Complete genome sequence of Corynebacterium casei LMG S-19264T (=DSM 44701T), isolated from a smear-ripened cheese.</title>
        <authorList>
            <consortium name="US DOE Joint Genome Institute (JGI-PGF)"/>
            <person name="Walter F."/>
            <person name="Albersmeier A."/>
            <person name="Kalinowski J."/>
            <person name="Ruckert C."/>
        </authorList>
    </citation>
    <scope>NUCLEOTIDE SEQUENCE [LARGE SCALE GENOMIC DNA]</scope>
    <source>
        <strain evidence="1 2">KCTC 12866</strain>
    </source>
</reference>
<dbReference type="RefSeq" id="WP_189562992.1">
    <property type="nucleotide sequence ID" value="NZ_BMXF01000001.1"/>
</dbReference>
<dbReference type="AlphaFoldDB" id="A0A8J3G7I2"/>
<dbReference type="Proteomes" id="UP000598271">
    <property type="component" value="Unassembled WGS sequence"/>
</dbReference>
<dbReference type="Pfam" id="PF14114">
    <property type="entry name" value="DUF4286"/>
    <property type="match status" value="1"/>
</dbReference>
<name>A0A8J3G7I2_9BACT</name>
<dbReference type="InterPro" id="IPR025563">
    <property type="entry name" value="DUF4286"/>
</dbReference>
<evidence type="ECO:0000313" key="1">
    <source>
        <dbReference type="EMBL" id="GHB56560.1"/>
    </source>
</evidence>
<dbReference type="EMBL" id="BMXF01000001">
    <property type="protein sequence ID" value="GHB56560.1"/>
    <property type="molecule type" value="Genomic_DNA"/>
</dbReference>
<protein>
    <recommendedName>
        <fullName evidence="3">DUF4286 family protein</fullName>
    </recommendedName>
</protein>
<gene>
    <name evidence="1" type="ORF">GCM10007390_07390</name>
</gene>
<evidence type="ECO:0000313" key="2">
    <source>
        <dbReference type="Proteomes" id="UP000598271"/>
    </source>
</evidence>
<sequence length="100" mass="12005">MILYNTTYNISRLAEKDWLDWMKTVQIPAMMATGLPTENKMLRLLTEIENEGVTYSVQYSFPTMEDYLAYQTEHQAAFQERHHARYKERYVSFRTLLEEI</sequence>
<comment type="caution">
    <text evidence="1">The sequence shown here is derived from an EMBL/GenBank/DDBJ whole genome shotgun (WGS) entry which is preliminary data.</text>
</comment>
<keyword evidence="2" id="KW-1185">Reference proteome</keyword>